<evidence type="ECO:0000256" key="1">
    <source>
        <dbReference type="ARBA" id="ARBA00022448"/>
    </source>
</evidence>
<dbReference type="SUPFAM" id="SSF52540">
    <property type="entry name" value="P-loop containing nucleoside triphosphate hydrolases"/>
    <property type="match status" value="1"/>
</dbReference>
<dbReference type="Pfam" id="PF00005">
    <property type="entry name" value="ABC_tran"/>
    <property type="match status" value="1"/>
</dbReference>
<dbReference type="EMBL" id="JBHSHT010000001">
    <property type="protein sequence ID" value="MFC4824806.1"/>
    <property type="molecule type" value="Genomic_DNA"/>
</dbReference>
<dbReference type="PROSITE" id="PS00211">
    <property type="entry name" value="ABC_TRANSPORTER_1"/>
    <property type="match status" value="1"/>
</dbReference>
<evidence type="ECO:0000259" key="4">
    <source>
        <dbReference type="PROSITE" id="PS50893"/>
    </source>
</evidence>
<keyword evidence="1" id="KW-0813">Transport</keyword>
<organism evidence="5 6">
    <name type="scientific">Halorussus aquaticus</name>
    <dbReference type="NCBI Taxonomy" id="2953748"/>
    <lineage>
        <taxon>Archaea</taxon>
        <taxon>Methanobacteriati</taxon>
        <taxon>Methanobacteriota</taxon>
        <taxon>Stenosarchaea group</taxon>
        <taxon>Halobacteria</taxon>
        <taxon>Halobacteriales</taxon>
        <taxon>Haladaptataceae</taxon>
        <taxon>Halorussus</taxon>
    </lineage>
</organism>
<keyword evidence="6" id="KW-1185">Reference proteome</keyword>
<dbReference type="CDD" id="cd03255">
    <property type="entry name" value="ABC_MJ0796_LolCDE_FtsE"/>
    <property type="match status" value="1"/>
</dbReference>
<proteinExistence type="predicted"/>
<dbReference type="PANTHER" id="PTHR24220">
    <property type="entry name" value="IMPORT ATP-BINDING PROTEIN"/>
    <property type="match status" value="1"/>
</dbReference>
<dbReference type="PANTHER" id="PTHR24220:SF86">
    <property type="entry name" value="ABC TRANSPORTER ABCH.1"/>
    <property type="match status" value="1"/>
</dbReference>
<keyword evidence="3 5" id="KW-0067">ATP-binding</keyword>
<dbReference type="Gene3D" id="3.40.50.300">
    <property type="entry name" value="P-loop containing nucleotide triphosphate hydrolases"/>
    <property type="match status" value="1"/>
</dbReference>
<dbReference type="SMART" id="SM00382">
    <property type="entry name" value="AAA"/>
    <property type="match status" value="1"/>
</dbReference>
<dbReference type="GO" id="GO:0098796">
    <property type="term" value="C:membrane protein complex"/>
    <property type="evidence" value="ECO:0007669"/>
    <property type="project" value="UniProtKB-ARBA"/>
</dbReference>
<accession>A0ABD5Q2R7</accession>
<evidence type="ECO:0000256" key="3">
    <source>
        <dbReference type="ARBA" id="ARBA00022840"/>
    </source>
</evidence>
<dbReference type="InterPro" id="IPR027417">
    <property type="entry name" value="P-loop_NTPase"/>
</dbReference>
<dbReference type="InterPro" id="IPR017871">
    <property type="entry name" value="ABC_transporter-like_CS"/>
</dbReference>
<comment type="caution">
    <text evidence="5">The sequence shown here is derived from an EMBL/GenBank/DDBJ whole genome shotgun (WGS) entry which is preliminary data.</text>
</comment>
<dbReference type="InterPro" id="IPR003439">
    <property type="entry name" value="ABC_transporter-like_ATP-bd"/>
</dbReference>
<dbReference type="FunFam" id="3.40.50.300:FF:000032">
    <property type="entry name" value="Export ABC transporter ATP-binding protein"/>
    <property type="match status" value="1"/>
</dbReference>
<keyword evidence="2" id="KW-0547">Nucleotide-binding</keyword>
<dbReference type="AlphaFoldDB" id="A0ABD5Q2R7"/>
<reference evidence="5 6" key="1">
    <citation type="journal article" date="2019" name="Int. J. Syst. Evol. Microbiol.">
        <title>The Global Catalogue of Microorganisms (GCM) 10K type strain sequencing project: providing services to taxonomists for standard genome sequencing and annotation.</title>
        <authorList>
            <consortium name="The Broad Institute Genomics Platform"/>
            <consortium name="The Broad Institute Genome Sequencing Center for Infectious Disease"/>
            <person name="Wu L."/>
            <person name="Ma J."/>
        </authorList>
    </citation>
    <scope>NUCLEOTIDE SEQUENCE [LARGE SCALE GENOMIC DNA]</scope>
    <source>
        <strain evidence="5 6">XZYJ18</strain>
    </source>
</reference>
<dbReference type="GO" id="GO:0022857">
    <property type="term" value="F:transmembrane transporter activity"/>
    <property type="evidence" value="ECO:0007669"/>
    <property type="project" value="UniProtKB-ARBA"/>
</dbReference>
<protein>
    <submittedName>
        <fullName evidence="5">ABC transporter ATP-binding protein</fullName>
    </submittedName>
</protein>
<evidence type="ECO:0000313" key="6">
    <source>
        <dbReference type="Proteomes" id="UP001595945"/>
    </source>
</evidence>
<evidence type="ECO:0000313" key="5">
    <source>
        <dbReference type="EMBL" id="MFC4824806.1"/>
    </source>
</evidence>
<sequence>MLRALKGIDLTVRSGEFVAIVGPSGSGKSTLLNQLGLLDTPTEGTVTVEGTAVSDLSVAERTQLRKRTVGFVFQNFYLIPTLSAVENVKVPRLLERDRRTTHRRATELLERVGLGDRLDHLPNQLSGGQKQRVAVARSLVNDPDLLLADEPTGNLDRDTGSQVLGEFGRITDEGVAVVAVTHDEQVTEFADRTIELVDGNLR</sequence>
<evidence type="ECO:0000256" key="2">
    <source>
        <dbReference type="ARBA" id="ARBA00022741"/>
    </source>
</evidence>
<dbReference type="InterPro" id="IPR017911">
    <property type="entry name" value="MacB-like_ATP-bd"/>
</dbReference>
<dbReference type="Proteomes" id="UP001595945">
    <property type="component" value="Unassembled WGS sequence"/>
</dbReference>
<gene>
    <name evidence="5" type="ORF">ACFO9K_11105</name>
</gene>
<dbReference type="GO" id="GO:0005524">
    <property type="term" value="F:ATP binding"/>
    <property type="evidence" value="ECO:0007669"/>
    <property type="project" value="UniProtKB-KW"/>
</dbReference>
<dbReference type="InterPro" id="IPR015854">
    <property type="entry name" value="ABC_transpr_LolD-like"/>
</dbReference>
<feature type="domain" description="ABC transporter" evidence="4">
    <location>
        <begin position="2"/>
        <end position="202"/>
    </location>
</feature>
<dbReference type="InterPro" id="IPR003593">
    <property type="entry name" value="AAA+_ATPase"/>
</dbReference>
<dbReference type="PROSITE" id="PS50893">
    <property type="entry name" value="ABC_TRANSPORTER_2"/>
    <property type="match status" value="1"/>
</dbReference>
<name>A0ABD5Q2R7_9EURY</name>